<dbReference type="Pfam" id="PF13339">
    <property type="entry name" value="AATF-Che1"/>
    <property type="match status" value="1"/>
</dbReference>
<dbReference type="GO" id="GO:0005730">
    <property type="term" value="C:nucleolus"/>
    <property type="evidence" value="ECO:0007669"/>
    <property type="project" value="TreeGrafter"/>
</dbReference>
<dbReference type="InterPro" id="IPR039223">
    <property type="entry name" value="AATF/Bfr2"/>
</dbReference>
<evidence type="ECO:0000259" key="2">
    <source>
        <dbReference type="Pfam" id="PF13339"/>
    </source>
</evidence>
<dbReference type="PANTHER" id="PTHR15565">
    <property type="entry name" value="AATF PROTEIN APOPTOSIS ANTAGONIZING TRANSCRIPTION FACTOR"/>
    <property type="match status" value="1"/>
</dbReference>
<feature type="compositionally biased region" description="Basic residues" evidence="1">
    <location>
        <begin position="9"/>
        <end position="20"/>
    </location>
</feature>
<dbReference type="STRING" id="106549.A0A540MQZ0"/>
<protein>
    <recommendedName>
        <fullName evidence="2">AATF leucine zipper-containing domain-containing protein</fullName>
    </recommendedName>
</protein>
<organism evidence="3 4">
    <name type="scientific">Malus baccata</name>
    <name type="common">Siberian crab apple</name>
    <name type="synonym">Pyrus baccata</name>
    <dbReference type="NCBI Taxonomy" id="106549"/>
    <lineage>
        <taxon>Eukaryota</taxon>
        <taxon>Viridiplantae</taxon>
        <taxon>Streptophyta</taxon>
        <taxon>Embryophyta</taxon>
        <taxon>Tracheophyta</taxon>
        <taxon>Spermatophyta</taxon>
        <taxon>Magnoliopsida</taxon>
        <taxon>eudicotyledons</taxon>
        <taxon>Gunneridae</taxon>
        <taxon>Pentapetalae</taxon>
        <taxon>rosids</taxon>
        <taxon>fabids</taxon>
        <taxon>Rosales</taxon>
        <taxon>Rosaceae</taxon>
        <taxon>Amygdaloideae</taxon>
        <taxon>Maleae</taxon>
        <taxon>Malus</taxon>
    </lineage>
</organism>
<comment type="caution">
    <text evidence="3">The sequence shown here is derived from an EMBL/GenBank/DDBJ whole genome shotgun (WGS) entry which is preliminary data.</text>
</comment>
<dbReference type="AlphaFoldDB" id="A0A540MQZ0"/>
<sequence length="138" mass="16445">MNLMMSPTVRRRKRNQKMRKKMEEKLGKRKMVIDKTIIKMPRWKNSSKNTWNLRHQEQDILKNLKGHKDEDLLKGQAVKNQKALWDKALEFRFLLQKAFSSSHRLPQEPVRSLFCDSHEGVNAAYSDLVDSSRELWTH</sequence>
<gene>
    <name evidence="3" type="ORF">C1H46_013211</name>
</gene>
<evidence type="ECO:0000313" key="3">
    <source>
        <dbReference type="EMBL" id="TQE01188.1"/>
    </source>
</evidence>
<dbReference type="EMBL" id="VIEB01000200">
    <property type="protein sequence ID" value="TQE01188.1"/>
    <property type="molecule type" value="Genomic_DNA"/>
</dbReference>
<dbReference type="PANTHER" id="PTHR15565:SF0">
    <property type="entry name" value="PROTEIN AATF"/>
    <property type="match status" value="1"/>
</dbReference>
<accession>A0A540MQZ0</accession>
<feature type="region of interest" description="Disordered" evidence="1">
    <location>
        <begin position="1"/>
        <end position="20"/>
    </location>
</feature>
<proteinExistence type="predicted"/>
<feature type="domain" description="AATF leucine zipper-containing" evidence="2">
    <location>
        <begin position="71"/>
        <end position="137"/>
    </location>
</feature>
<dbReference type="InterPro" id="IPR025160">
    <property type="entry name" value="AATF"/>
</dbReference>
<name>A0A540MQZ0_MALBA</name>
<dbReference type="Proteomes" id="UP000315295">
    <property type="component" value="Unassembled WGS sequence"/>
</dbReference>
<reference evidence="3 4" key="1">
    <citation type="journal article" date="2019" name="G3 (Bethesda)">
        <title>Sequencing of a Wild Apple (Malus baccata) Genome Unravels the Differences Between Cultivated and Wild Apple Species Regarding Disease Resistance and Cold Tolerance.</title>
        <authorList>
            <person name="Chen X."/>
        </authorList>
    </citation>
    <scope>NUCLEOTIDE SEQUENCE [LARGE SCALE GENOMIC DNA]</scope>
    <source>
        <strain evidence="4">cv. Shandingzi</strain>
        <tissue evidence="3">Leaves</tissue>
    </source>
</reference>
<evidence type="ECO:0000313" key="4">
    <source>
        <dbReference type="Proteomes" id="UP000315295"/>
    </source>
</evidence>
<evidence type="ECO:0000256" key="1">
    <source>
        <dbReference type="SAM" id="MobiDB-lite"/>
    </source>
</evidence>
<keyword evidence="4" id="KW-1185">Reference proteome</keyword>